<dbReference type="OrthoDB" id="18453at2759"/>
<evidence type="ECO:0000256" key="1">
    <source>
        <dbReference type="ARBA" id="ARBA00004123"/>
    </source>
</evidence>
<evidence type="ECO:0000313" key="12">
    <source>
        <dbReference type="Proteomes" id="UP000193986"/>
    </source>
</evidence>
<feature type="region of interest" description="Disordered" evidence="10">
    <location>
        <begin position="145"/>
        <end position="177"/>
    </location>
</feature>
<evidence type="ECO:0000256" key="4">
    <source>
        <dbReference type="ARBA" id="ARBA00022618"/>
    </source>
</evidence>
<gene>
    <name evidence="11" type="ORF">BCR39DRAFT_271186</name>
</gene>
<keyword evidence="12" id="KW-1185">Reference proteome</keyword>
<feature type="region of interest" description="Disordered" evidence="10">
    <location>
        <begin position="1"/>
        <end position="70"/>
    </location>
</feature>
<reference evidence="11 12" key="1">
    <citation type="submission" date="2016-07" db="EMBL/GenBank/DDBJ databases">
        <title>Pervasive Adenine N6-methylation of Active Genes in Fungi.</title>
        <authorList>
            <consortium name="DOE Joint Genome Institute"/>
            <person name="Mondo S.J."/>
            <person name="Dannebaum R.O."/>
            <person name="Kuo R.C."/>
            <person name="Labutti K."/>
            <person name="Haridas S."/>
            <person name="Kuo A."/>
            <person name="Salamov A."/>
            <person name="Ahrendt S.R."/>
            <person name="Lipzen A."/>
            <person name="Sullivan W."/>
            <person name="Andreopoulos W.B."/>
            <person name="Clum A."/>
            <person name="Lindquist E."/>
            <person name="Daum C."/>
            <person name="Ramamoorthy G.K."/>
            <person name="Gryganskyi A."/>
            <person name="Culley D."/>
            <person name="Magnuson J.K."/>
            <person name="James T.Y."/>
            <person name="O'Malley M.A."/>
            <person name="Stajich J.E."/>
            <person name="Spatafora J.W."/>
            <person name="Visel A."/>
            <person name="Grigoriev I.V."/>
        </authorList>
    </citation>
    <scope>NUCLEOTIDE SEQUENCE [LARGE SCALE GENOMIC DNA]</scope>
    <source>
        <strain evidence="11 12">68-887.2</strain>
    </source>
</reference>
<dbReference type="GO" id="GO:0007059">
    <property type="term" value="P:chromosome segregation"/>
    <property type="evidence" value="ECO:0007669"/>
    <property type="project" value="TreeGrafter"/>
</dbReference>
<dbReference type="GO" id="GO:0051301">
    <property type="term" value="P:cell division"/>
    <property type="evidence" value="ECO:0007669"/>
    <property type="project" value="UniProtKB-KW"/>
</dbReference>
<evidence type="ECO:0000256" key="3">
    <source>
        <dbReference type="ARBA" id="ARBA00022454"/>
    </source>
</evidence>
<evidence type="ECO:0000256" key="10">
    <source>
        <dbReference type="SAM" id="MobiDB-lite"/>
    </source>
</evidence>
<sequence length="410" mass="44412">MGLLRTPPQRTQPLPKSPAVGNEGDTTLPSPARAFMPRNPGVMRTPPSDTNAVAGPSNPKTPTAVVEKEEASVDVTMAEELEGAKTDPDEPVDLPAEMVVAEEGEAAPPTMAEIVPSIADSEAIPDETPSSAPPNQDASVIETTSSMDIDIDTLPAPPKTPLSRSRKSLHSARTPAQVLSEPAVPISDAHAQRAEFGRRYQLTMDTLDLAASAAAAKWTFVFLSSSVFHKADIPLCRAKDLEDIFPSFAARNPQGLKDVYLSSSHELRQRILTGANEILERERAAPALKAIEELVKEGKEWASANPDSRRRDAWRADLTPHALTAATNLSVYDQAYSRLRQEYLVLYEECQSRSRSIAAKKAELRDIEGGVSDGVVELEKTIQMLEGFPNEEMAGWAENMAGRLEGQRSG</sequence>
<keyword evidence="7" id="KW-0539">Nucleus</keyword>
<comment type="subcellular location">
    <subcellularLocation>
        <location evidence="2">Chromosome</location>
        <location evidence="2">Centromere</location>
        <location evidence="2">Kinetochore</location>
    </subcellularLocation>
    <subcellularLocation>
        <location evidence="1">Nucleus</location>
    </subcellularLocation>
</comment>
<dbReference type="Proteomes" id="UP000193986">
    <property type="component" value="Unassembled WGS sequence"/>
</dbReference>
<dbReference type="PANTHER" id="PTHR15459:SF3">
    <property type="entry name" value="POLYAMINE-MODULATED FACTOR 1"/>
    <property type="match status" value="1"/>
</dbReference>
<dbReference type="GO" id="GO:0000444">
    <property type="term" value="C:MIS12/MIND type complex"/>
    <property type="evidence" value="ECO:0007669"/>
    <property type="project" value="InterPro"/>
</dbReference>
<protein>
    <recommendedName>
        <fullName evidence="13">Nnf1-domain-containing protein</fullName>
    </recommendedName>
</protein>
<evidence type="ECO:0000256" key="9">
    <source>
        <dbReference type="ARBA" id="ARBA00023328"/>
    </source>
</evidence>
<evidence type="ECO:0000256" key="6">
    <source>
        <dbReference type="ARBA" id="ARBA00022838"/>
    </source>
</evidence>
<evidence type="ECO:0000256" key="7">
    <source>
        <dbReference type="ARBA" id="ARBA00023242"/>
    </source>
</evidence>
<dbReference type="AlphaFoldDB" id="A0A1Y2AU87"/>
<keyword evidence="4" id="KW-0132">Cell division</keyword>
<dbReference type="PANTHER" id="PTHR15459">
    <property type="entry name" value="POLYAMINE-MODULATED FACTOR 1"/>
    <property type="match status" value="1"/>
</dbReference>
<proteinExistence type="predicted"/>
<dbReference type="InterPro" id="IPR007128">
    <property type="entry name" value="PMF1/Nnf1"/>
</dbReference>
<keyword evidence="9" id="KW-0137">Centromere</keyword>
<evidence type="ECO:0000256" key="2">
    <source>
        <dbReference type="ARBA" id="ARBA00004629"/>
    </source>
</evidence>
<dbReference type="EMBL" id="MCFC01000050">
    <property type="protein sequence ID" value="ORY26153.1"/>
    <property type="molecule type" value="Genomic_DNA"/>
</dbReference>
<dbReference type="InParanoid" id="A0A1Y2AU87"/>
<accession>A0A1Y2AU87</accession>
<evidence type="ECO:0000256" key="8">
    <source>
        <dbReference type="ARBA" id="ARBA00023306"/>
    </source>
</evidence>
<name>A0A1Y2AU87_9TREE</name>
<keyword evidence="5" id="KW-0498">Mitosis</keyword>
<dbReference type="GO" id="GO:0005634">
    <property type="term" value="C:nucleus"/>
    <property type="evidence" value="ECO:0007669"/>
    <property type="project" value="UniProtKB-SubCell"/>
</dbReference>
<keyword evidence="6" id="KW-0995">Kinetochore</keyword>
<organism evidence="11 12">
    <name type="scientific">Naematelia encephala</name>
    <dbReference type="NCBI Taxonomy" id="71784"/>
    <lineage>
        <taxon>Eukaryota</taxon>
        <taxon>Fungi</taxon>
        <taxon>Dikarya</taxon>
        <taxon>Basidiomycota</taxon>
        <taxon>Agaricomycotina</taxon>
        <taxon>Tremellomycetes</taxon>
        <taxon>Tremellales</taxon>
        <taxon>Naemateliaceae</taxon>
        <taxon>Naematelia</taxon>
    </lineage>
</organism>
<keyword evidence="8" id="KW-0131">Cell cycle</keyword>
<comment type="caution">
    <text evidence="11">The sequence shown here is derived from an EMBL/GenBank/DDBJ whole genome shotgun (WGS) entry which is preliminary data.</text>
</comment>
<keyword evidence="3" id="KW-0158">Chromosome</keyword>
<evidence type="ECO:0008006" key="13">
    <source>
        <dbReference type="Google" id="ProtNLM"/>
    </source>
</evidence>
<evidence type="ECO:0000256" key="5">
    <source>
        <dbReference type="ARBA" id="ARBA00022776"/>
    </source>
</evidence>
<evidence type="ECO:0000313" key="11">
    <source>
        <dbReference type="EMBL" id="ORY26153.1"/>
    </source>
</evidence>